<accession>A0A6J7DHH3</accession>
<protein>
    <submittedName>
        <fullName evidence="2">Unannotated protein</fullName>
    </submittedName>
</protein>
<evidence type="ECO:0000313" key="2">
    <source>
        <dbReference type="EMBL" id="CAB4868728.1"/>
    </source>
</evidence>
<feature type="region of interest" description="Disordered" evidence="1">
    <location>
        <begin position="32"/>
        <end position="57"/>
    </location>
</feature>
<evidence type="ECO:0000256" key="1">
    <source>
        <dbReference type="SAM" id="MobiDB-lite"/>
    </source>
</evidence>
<reference evidence="2" key="1">
    <citation type="submission" date="2020-05" db="EMBL/GenBank/DDBJ databases">
        <authorList>
            <person name="Chiriac C."/>
            <person name="Salcher M."/>
            <person name="Ghai R."/>
            <person name="Kavagutti S V."/>
        </authorList>
    </citation>
    <scope>NUCLEOTIDE SEQUENCE</scope>
</reference>
<dbReference type="EMBL" id="CAFBLF010000111">
    <property type="protein sequence ID" value="CAB4868728.1"/>
    <property type="molecule type" value="Genomic_DNA"/>
</dbReference>
<sequence length="139" mass="15327">MPSFVWVERENHLTAAAGVSCINVTQNTADERDVVASERSSARRHRRRDSREMTGHDVGVPLDNNDLAVLRNVALREVKPVEDFRLVIHGRLGGIQVLRTVVVIAKSTRTEPNRCACHVANRPDETAPKSVVHTAFAAG</sequence>
<name>A0A6J7DHH3_9ZZZZ</name>
<proteinExistence type="predicted"/>
<gene>
    <name evidence="2" type="ORF">UFOPK3339_00780</name>
</gene>
<organism evidence="2">
    <name type="scientific">freshwater metagenome</name>
    <dbReference type="NCBI Taxonomy" id="449393"/>
    <lineage>
        <taxon>unclassified sequences</taxon>
        <taxon>metagenomes</taxon>
        <taxon>ecological metagenomes</taxon>
    </lineage>
</organism>
<dbReference type="AlphaFoldDB" id="A0A6J7DHH3"/>